<dbReference type="AlphaFoldDB" id="A0A653C8L5"/>
<evidence type="ECO:0000313" key="2">
    <source>
        <dbReference type="EMBL" id="VEN44261.1"/>
    </source>
</evidence>
<evidence type="ECO:0000313" key="3">
    <source>
        <dbReference type="Proteomes" id="UP000410492"/>
    </source>
</evidence>
<reference evidence="2 3" key="1">
    <citation type="submission" date="2019-01" db="EMBL/GenBank/DDBJ databases">
        <authorList>
            <person name="Sayadi A."/>
        </authorList>
    </citation>
    <scope>NUCLEOTIDE SEQUENCE [LARGE SCALE GENOMIC DNA]</scope>
</reference>
<name>A0A653C8L5_CALMS</name>
<keyword evidence="1" id="KW-0812">Transmembrane</keyword>
<sequence length="113" mass="13477">DISRRKFQLEGTLCRELFKHFIILTLSSIAIFELATLIYKDQSTLLCNSDYHHYHDKLVDPLHKFRIGRQSPTYLGIKIFNKLKMNIKSSHDVVTFRRKLKNLLIEKCYYTIE</sequence>
<keyword evidence="1" id="KW-1133">Transmembrane helix</keyword>
<evidence type="ECO:0000256" key="1">
    <source>
        <dbReference type="SAM" id="Phobius"/>
    </source>
</evidence>
<feature type="non-terminal residue" evidence="2">
    <location>
        <position position="1"/>
    </location>
</feature>
<feature type="transmembrane region" description="Helical" evidence="1">
    <location>
        <begin position="21"/>
        <end position="39"/>
    </location>
</feature>
<dbReference type="EMBL" id="CAACVG010007223">
    <property type="protein sequence ID" value="VEN44261.1"/>
    <property type="molecule type" value="Genomic_DNA"/>
</dbReference>
<protein>
    <submittedName>
        <fullName evidence="2">Uncharacterized protein</fullName>
    </submittedName>
</protein>
<organism evidence="2 3">
    <name type="scientific">Callosobruchus maculatus</name>
    <name type="common">Southern cowpea weevil</name>
    <name type="synonym">Pulse bruchid</name>
    <dbReference type="NCBI Taxonomy" id="64391"/>
    <lineage>
        <taxon>Eukaryota</taxon>
        <taxon>Metazoa</taxon>
        <taxon>Ecdysozoa</taxon>
        <taxon>Arthropoda</taxon>
        <taxon>Hexapoda</taxon>
        <taxon>Insecta</taxon>
        <taxon>Pterygota</taxon>
        <taxon>Neoptera</taxon>
        <taxon>Endopterygota</taxon>
        <taxon>Coleoptera</taxon>
        <taxon>Polyphaga</taxon>
        <taxon>Cucujiformia</taxon>
        <taxon>Chrysomeloidea</taxon>
        <taxon>Chrysomelidae</taxon>
        <taxon>Bruchinae</taxon>
        <taxon>Bruchini</taxon>
        <taxon>Callosobruchus</taxon>
    </lineage>
</organism>
<feature type="non-terminal residue" evidence="2">
    <location>
        <position position="113"/>
    </location>
</feature>
<keyword evidence="3" id="KW-1185">Reference proteome</keyword>
<dbReference type="OrthoDB" id="6772852at2759"/>
<keyword evidence="1" id="KW-0472">Membrane</keyword>
<accession>A0A653C8L5</accession>
<dbReference type="Proteomes" id="UP000410492">
    <property type="component" value="Unassembled WGS sequence"/>
</dbReference>
<gene>
    <name evidence="2" type="ORF">CALMAC_LOCUS7125</name>
</gene>
<proteinExistence type="predicted"/>